<feature type="coiled-coil region" evidence="5">
    <location>
        <begin position="87"/>
        <end position="128"/>
    </location>
</feature>
<keyword evidence="5" id="KW-0175">Coiled coil</keyword>
<sequence length="138" mass="16196">MDGKSEGGKSEGGKSKDGRGFGIIDEEPDSGRRLCFCSLPANITQAWTDKNPCRRFYSCPRFMLGDECNYFSWFDEEEGTKWQRRDLIEARDEIRQKTRVIEQLIKEISEMKSNLETKETVNDENEDEIVRKFEEFYV</sequence>
<evidence type="ECO:0000313" key="8">
    <source>
        <dbReference type="EMBL" id="KAF2543277.1"/>
    </source>
</evidence>
<protein>
    <recommendedName>
        <fullName evidence="7">GRF-type domain-containing protein</fullName>
    </recommendedName>
</protein>
<evidence type="ECO:0000256" key="6">
    <source>
        <dbReference type="SAM" id="MobiDB-lite"/>
    </source>
</evidence>
<keyword evidence="1" id="KW-0479">Metal-binding</keyword>
<dbReference type="InterPro" id="IPR010666">
    <property type="entry name" value="Znf_GRF"/>
</dbReference>
<dbReference type="PANTHER" id="PTHR33248">
    <property type="entry name" value="ZINC ION-BINDING PROTEIN"/>
    <property type="match status" value="1"/>
</dbReference>
<evidence type="ECO:0000256" key="1">
    <source>
        <dbReference type="ARBA" id="ARBA00022723"/>
    </source>
</evidence>
<evidence type="ECO:0000256" key="2">
    <source>
        <dbReference type="ARBA" id="ARBA00022771"/>
    </source>
</evidence>
<gene>
    <name evidence="8" type="ORF">F2Q68_00032156</name>
</gene>
<evidence type="ECO:0000313" key="9">
    <source>
        <dbReference type="Proteomes" id="UP000712281"/>
    </source>
</evidence>
<feature type="domain" description="GRF-type" evidence="7">
    <location>
        <begin position="35"/>
        <end position="77"/>
    </location>
</feature>
<dbReference type="Pfam" id="PF06839">
    <property type="entry name" value="Zn_ribbon_GRF"/>
    <property type="match status" value="1"/>
</dbReference>
<proteinExistence type="predicted"/>
<name>A0A8S9GFW8_BRACR</name>
<feature type="region of interest" description="Disordered" evidence="6">
    <location>
        <begin position="1"/>
        <end position="23"/>
    </location>
</feature>
<dbReference type="AlphaFoldDB" id="A0A8S9GFW8"/>
<comment type="caution">
    <text evidence="8">The sequence shown here is derived from an EMBL/GenBank/DDBJ whole genome shotgun (WGS) entry which is preliminary data.</text>
</comment>
<reference evidence="8" key="1">
    <citation type="submission" date="2019-12" db="EMBL/GenBank/DDBJ databases">
        <title>Genome sequencing and annotation of Brassica cretica.</title>
        <authorList>
            <person name="Studholme D.J."/>
            <person name="Sarris P.F."/>
        </authorList>
    </citation>
    <scope>NUCLEOTIDE SEQUENCE</scope>
    <source>
        <strain evidence="8">PFS-001/15</strain>
        <tissue evidence="8">Leaf</tissue>
    </source>
</reference>
<feature type="compositionally biased region" description="Basic and acidic residues" evidence="6">
    <location>
        <begin position="1"/>
        <end position="19"/>
    </location>
</feature>
<organism evidence="8 9">
    <name type="scientific">Brassica cretica</name>
    <name type="common">Mustard</name>
    <dbReference type="NCBI Taxonomy" id="69181"/>
    <lineage>
        <taxon>Eukaryota</taxon>
        <taxon>Viridiplantae</taxon>
        <taxon>Streptophyta</taxon>
        <taxon>Embryophyta</taxon>
        <taxon>Tracheophyta</taxon>
        <taxon>Spermatophyta</taxon>
        <taxon>Magnoliopsida</taxon>
        <taxon>eudicotyledons</taxon>
        <taxon>Gunneridae</taxon>
        <taxon>Pentapetalae</taxon>
        <taxon>rosids</taxon>
        <taxon>malvids</taxon>
        <taxon>Brassicales</taxon>
        <taxon>Brassicaceae</taxon>
        <taxon>Brassiceae</taxon>
        <taxon>Brassica</taxon>
    </lineage>
</organism>
<accession>A0A8S9GFW8</accession>
<dbReference type="Proteomes" id="UP000712281">
    <property type="component" value="Unassembled WGS sequence"/>
</dbReference>
<evidence type="ECO:0000256" key="3">
    <source>
        <dbReference type="ARBA" id="ARBA00022833"/>
    </source>
</evidence>
<keyword evidence="2 4" id="KW-0863">Zinc-finger</keyword>
<evidence type="ECO:0000256" key="5">
    <source>
        <dbReference type="SAM" id="Coils"/>
    </source>
</evidence>
<dbReference type="GO" id="GO:0008270">
    <property type="term" value="F:zinc ion binding"/>
    <property type="evidence" value="ECO:0007669"/>
    <property type="project" value="UniProtKB-KW"/>
</dbReference>
<evidence type="ECO:0000256" key="4">
    <source>
        <dbReference type="PROSITE-ProRule" id="PRU01343"/>
    </source>
</evidence>
<dbReference type="EMBL" id="QGKW02002005">
    <property type="protein sequence ID" value="KAF2543277.1"/>
    <property type="molecule type" value="Genomic_DNA"/>
</dbReference>
<evidence type="ECO:0000259" key="7">
    <source>
        <dbReference type="PROSITE" id="PS51999"/>
    </source>
</evidence>
<dbReference type="PROSITE" id="PS51999">
    <property type="entry name" value="ZF_GRF"/>
    <property type="match status" value="1"/>
</dbReference>
<keyword evidence="3" id="KW-0862">Zinc</keyword>